<dbReference type="InterPro" id="IPR029052">
    <property type="entry name" value="Metallo-depent_PP-like"/>
</dbReference>
<dbReference type="Gene3D" id="3.60.21.10">
    <property type="match status" value="1"/>
</dbReference>
<gene>
    <name evidence="2" type="ORF">KY46_04110</name>
</gene>
<evidence type="ECO:0000256" key="1">
    <source>
        <dbReference type="SAM" id="SignalP"/>
    </source>
</evidence>
<evidence type="ECO:0000313" key="2">
    <source>
        <dbReference type="EMBL" id="KKD00974.1"/>
    </source>
</evidence>
<comment type="caution">
    <text evidence="2">The sequence shown here is derived from an EMBL/GenBank/DDBJ whole genome shotgun (WGS) entry which is preliminary data.</text>
</comment>
<accession>A0A0F5VFR8</accession>
<name>A0A0F5VFR8_9GAMM</name>
<dbReference type="PROSITE" id="PS51257">
    <property type="entry name" value="PROKAR_LIPOPROTEIN"/>
    <property type="match status" value="1"/>
</dbReference>
<dbReference type="STRING" id="265726.KY46_04110"/>
<keyword evidence="1" id="KW-0732">Signal</keyword>
<organism evidence="2 3">
    <name type="scientific">Photobacterium halotolerans</name>
    <dbReference type="NCBI Taxonomy" id="265726"/>
    <lineage>
        <taxon>Bacteria</taxon>
        <taxon>Pseudomonadati</taxon>
        <taxon>Pseudomonadota</taxon>
        <taxon>Gammaproteobacteria</taxon>
        <taxon>Vibrionales</taxon>
        <taxon>Vibrionaceae</taxon>
        <taxon>Photobacterium</taxon>
    </lineage>
</organism>
<evidence type="ECO:0000313" key="3">
    <source>
        <dbReference type="Proteomes" id="UP000033633"/>
    </source>
</evidence>
<sequence>MRRYIFCLFSLMYSLLAGCTPDLQDSAHLQVRFLTQLPPSPSQADLDQVTLPSRDGITFYSAQNPHVERQPFSYITAITAETQEYKDSVNLLPQANYPVLASNIDFGLKQSETGVYAYNRYKGRADALIRWYGNTRVAYLALINPYHDQTDSLQEQDLELLRNSVDRLQIKGIKNIILLSQYPASVSPDLLQAIQGIDVVISTGEHSQTQLAKNACMAQFSQNRTDNLALVFDARGHLTQCRFHPSGSAT</sequence>
<dbReference type="OrthoDB" id="5814948at2"/>
<feature type="signal peptide" evidence="1">
    <location>
        <begin position="1"/>
        <end position="19"/>
    </location>
</feature>
<dbReference type="SUPFAM" id="SSF56300">
    <property type="entry name" value="Metallo-dependent phosphatases"/>
    <property type="match status" value="1"/>
</dbReference>
<protein>
    <submittedName>
        <fullName evidence="2">Uncharacterized protein</fullName>
    </submittedName>
</protein>
<reference evidence="2 3" key="1">
    <citation type="submission" date="2014-12" db="EMBL/GenBank/DDBJ databases">
        <title>Mercury Reductase activity and rhizosphere competence traits in the genome of root associated Photobacterium halotolerans MELD1.</title>
        <authorList>
            <person name="Mathew D.C."/>
            <person name="Huang C.-C."/>
        </authorList>
    </citation>
    <scope>NUCLEOTIDE SEQUENCE [LARGE SCALE GENOMIC DNA]</scope>
    <source>
        <strain evidence="2 3">MELD1</strain>
    </source>
</reference>
<proteinExistence type="predicted"/>
<dbReference type="AlphaFoldDB" id="A0A0F5VFR8"/>
<dbReference type="RefSeq" id="WP_046219343.1">
    <property type="nucleotide sequence ID" value="NZ_JWYV01000002.1"/>
</dbReference>
<feature type="chain" id="PRO_5002496345" evidence="1">
    <location>
        <begin position="20"/>
        <end position="250"/>
    </location>
</feature>
<dbReference type="EMBL" id="JWYV01000002">
    <property type="protein sequence ID" value="KKD00974.1"/>
    <property type="molecule type" value="Genomic_DNA"/>
</dbReference>
<dbReference type="Proteomes" id="UP000033633">
    <property type="component" value="Unassembled WGS sequence"/>
</dbReference>
<keyword evidence="3" id="KW-1185">Reference proteome</keyword>
<dbReference type="PATRIC" id="fig|265726.11.peg.2181"/>